<sequence length="245" mass="25493">MTELLVESRASVRVLTMNRPGKHNALDTALTTRLLEELRAAAADDVCHAVVLAGAGPSFCAGADTREFAALSENRDAVAARRADLTAELHGVFREVRKPVVSAVQGNALGGGAGLALAADLMVIAGDARLGYPELRHGIVAAIVMANLVRQVGPKAAFGLVATGRILNGKAAAELGLAHDVVPAEQVLARAVEVAELLAGWSPMAMQATKELFYKASELPFDQALAAGRDLNLAMRSFPKRAAGA</sequence>
<dbReference type="CDD" id="cd06558">
    <property type="entry name" value="crotonase-like"/>
    <property type="match status" value="1"/>
</dbReference>
<dbReference type="InterPro" id="IPR018376">
    <property type="entry name" value="Enoyl-CoA_hyd/isom_CS"/>
</dbReference>
<evidence type="ECO:0000256" key="2">
    <source>
        <dbReference type="RuleBase" id="RU003707"/>
    </source>
</evidence>
<dbReference type="EMBL" id="JANJOU010000001">
    <property type="protein sequence ID" value="MCR0980792.1"/>
    <property type="molecule type" value="Genomic_DNA"/>
</dbReference>
<proteinExistence type="inferred from homology"/>
<dbReference type="InterPro" id="IPR051683">
    <property type="entry name" value="Enoyl-CoA_Hydratase/Isomerase"/>
</dbReference>
<dbReference type="PANTHER" id="PTHR42964:SF1">
    <property type="entry name" value="POLYKETIDE BIOSYNTHESIS ENOYL-COA HYDRATASE PKSH-RELATED"/>
    <property type="match status" value="1"/>
</dbReference>
<accession>A0ABT1X0U1</accession>
<dbReference type="RefSeq" id="WP_257714461.1">
    <property type="nucleotide sequence ID" value="NZ_JANJOU010000001.1"/>
</dbReference>
<dbReference type="InterPro" id="IPR001753">
    <property type="entry name" value="Enoyl-CoA_hydra/iso"/>
</dbReference>
<dbReference type="SUPFAM" id="SSF52096">
    <property type="entry name" value="ClpP/crotonase"/>
    <property type="match status" value="1"/>
</dbReference>
<evidence type="ECO:0000313" key="4">
    <source>
        <dbReference type="Proteomes" id="UP001524642"/>
    </source>
</evidence>
<evidence type="ECO:0000313" key="3">
    <source>
        <dbReference type="EMBL" id="MCR0980792.1"/>
    </source>
</evidence>
<comment type="similarity">
    <text evidence="1 2">Belongs to the enoyl-CoA hydratase/isomerase family.</text>
</comment>
<name>A0ABT1X0U1_9PROT</name>
<dbReference type="PROSITE" id="PS00166">
    <property type="entry name" value="ENOYL_COA_HYDRATASE"/>
    <property type="match status" value="1"/>
</dbReference>
<dbReference type="InterPro" id="IPR029045">
    <property type="entry name" value="ClpP/crotonase-like_dom_sf"/>
</dbReference>
<gene>
    <name evidence="3" type="ORF">NRP21_01865</name>
</gene>
<organism evidence="3 4">
    <name type="scientific">Roseomonas populi</name>
    <dbReference type="NCBI Taxonomy" id="3121582"/>
    <lineage>
        <taxon>Bacteria</taxon>
        <taxon>Pseudomonadati</taxon>
        <taxon>Pseudomonadota</taxon>
        <taxon>Alphaproteobacteria</taxon>
        <taxon>Acetobacterales</taxon>
        <taxon>Roseomonadaceae</taxon>
        <taxon>Roseomonas</taxon>
    </lineage>
</organism>
<dbReference type="Gene3D" id="3.90.226.10">
    <property type="entry name" value="2-enoyl-CoA Hydratase, Chain A, domain 1"/>
    <property type="match status" value="1"/>
</dbReference>
<keyword evidence="4" id="KW-1185">Reference proteome</keyword>
<reference evidence="3 4" key="1">
    <citation type="submission" date="2022-06" db="EMBL/GenBank/DDBJ databases">
        <title>Roseomonas CN29.</title>
        <authorList>
            <person name="Cheng Y."/>
            <person name="He X."/>
        </authorList>
    </citation>
    <scope>NUCLEOTIDE SEQUENCE [LARGE SCALE GENOMIC DNA]</scope>
    <source>
        <strain evidence="3 4">CN29</strain>
    </source>
</reference>
<dbReference type="Pfam" id="PF00378">
    <property type="entry name" value="ECH_1"/>
    <property type="match status" value="1"/>
</dbReference>
<protein>
    <submittedName>
        <fullName evidence="3">Enoyl-CoA hydratase/isomerase family protein</fullName>
    </submittedName>
</protein>
<dbReference type="Proteomes" id="UP001524642">
    <property type="component" value="Unassembled WGS sequence"/>
</dbReference>
<comment type="caution">
    <text evidence="3">The sequence shown here is derived from an EMBL/GenBank/DDBJ whole genome shotgun (WGS) entry which is preliminary data.</text>
</comment>
<dbReference type="PANTHER" id="PTHR42964">
    <property type="entry name" value="ENOYL-COA HYDRATASE"/>
    <property type="match status" value="1"/>
</dbReference>
<evidence type="ECO:0000256" key="1">
    <source>
        <dbReference type="ARBA" id="ARBA00005254"/>
    </source>
</evidence>